<comment type="similarity">
    <text evidence="2 13">Belongs to the LolB family.</text>
</comment>
<keyword evidence="15" id="KW-1185">Reference proteome</keyword>
<keyword evidence="6" id="KW-0732">Signal</keyword>
<keyword evidence="8 13" id="KW-0472">Membrane</keyword>
<dbReference type="Pfam" id="PF03550">
    <property type="entry name" value="LolB"/>
    <property type="match status" value="1"/>
</dbReference>
<evidence type="ECO:0000256" key="2">
    <source>
        <dbReference type="ARBA" id="ARBA00009696"/>
    </source>
</evidence>
<dbReference type="CDD" id="cd16326">
    <property type="entry name" value="LolB"/>
    <property type="match status" value="1"/>
</dbReference>
<dbReference type="Proteomes" id="UP000240904">
    <property type="component" value="Unassembled WGS sequence"/>
</dbReference>
<dbReference type="NCBIfam" id="TIGR00548">
    <property type="entry name" value="lolB"/>
    <property type="match status" value="1"/>
</dbReference>
<evidence type="ECO:0000256" key="7">
    <source>
        <dbReference type="ARBA" id="ARBA00022927"/>
    </source>
</evidence>
<keyword evidence="9" id="KW-0564">Palmitate</keyword>
<dbReference type="InterPro" id="IPR029046">
    <property type="entry name" value="LolA/LolB/LppX"/>
</dbReference>
<reference evidence="14 15" key="1">
    <citation type="submission" date="2018-03" db="EMBL/GenBank/DDBJ databases">
        <title>Whole genome sequencing of Histamine producing bacteria.</title>
        <authorList>
            <person name="Butler K."/>
        </authorList>
    </citation>
    <scope>NUCLEOTIDE SEQUENCE [LARGE SCALE GENOMIC DNA]</scope>
    <source>
        <strain evidence="14 15">DSM 16190</strain>
    </source>
</reference>
<keyword evidence="5 13" id="KW-0813">Transport</keyword>
<dbReference type="GO" id="GO:0009279">
    <property type="term" value="C:cell outer membrane"/>
    <property type="evidence" value="ECO:0007669"/>
    <property type="project" value="UniProtKB-SubCell"/>
</dbReference>
<evidence type="ECO:0000256" key="5">
    <source>
        <dbReference type="ARBA" id="ARBA00022448"/>
    </source>
</evidence>
<evidence type="ECO:0000313" key="14">
    <source>
        <dbReference type="EMBL" id="PSW04099.1"/>
    </source>
</evidence>
<dbReference type="InterPro" id="IPR004565">
    <property type="entry name" value="OM_lipoprot_LolB"/>
</dbReference>
<evidence type="ECO:0000256" key="11">
    <source>
        <dbReference type="ARBA" id="ARBA00023237"/>
    </source>
</evidence>
<comment type="caution">
    <text evidence="14">The sequence shown here is derived from an EMBL/GenBank/DDBJ whole genome shotgun (WGS) entry which is preliminary data.</text>
</comment>
<dbReference type="GO" id="GO:0015031">
    <property type="term" value="P:protein transport"/>
    <property type="evidence" value="ECO:0007669"/>
    <property type="project" value="UniProtKB-KW"/>
</dbReference>
<evidence type="ECO:0000256" key="6">
    <source>
        <dbReference type="ARBA" id="ARBA00022729"/>
    </source>
</evidence>
<evidence type="ECO:0000256" key="4">
    <source>
        <dbReference type="ARBA" id="ARBA00016202"/>
    </source>
</evidence>
<evidence type="ECO:0000313" key="15">
    <source>
        <dbReference type="Proteomes" id="UP000240904"/>
    </source>
</evidence>
<comment type="subcellular location">
    <subcellularLocation>
        <location evidence="1">Cell outer membrane</location>
        <topology evidence="1">Lipid-anchor</topology>
    </subcellularLocation>
</comment>
<dbReference type="HAMAP" id="MF_00233">
    <property type="entry name" value="LolB"/>
    <property type="match status" value="1"/>
</dbReference>
<dbReference type="OrthoDB" id="9797618at2"/>
<dbReference type="AlphaFoldDB" id="A0A2T3MW20"/>
<dbReference type="GO" id="GO:0044874">
    <property type="term" value="P:lipoprotein localization to outer membrane"/>
    <property type="evidence" value="ECO:0007669"/>
    <property type="project" value="UniProtKB-UniRule"/>
</dbReference>
<comment type="function">
    <text evidence="13">Plays a critical role in the incorporation of lipoproteins in the outer membrane after they are released by the LolA protein.</text>
</comment>
<accession>A0A2T3MW20</accession>
<proteinExistence type="inferred from homology"/>
<keyword evidence="11 13" id="KW-0998">Cell outer membrane</keyword>
<evidence type="ECO:0000256" key="10">
    <source>
        <dbReference type="ARBA" id="ARBA00023186"/>
    </source>
</evidence>
<evidence type="ECO:0000256" key="12">
    <source>
        <dbReference type="ARBA" id="ARBA00023288"/>
    </source>
</evidence>
<evidence type="ECO:0000256" key="8">
    <source>
        <dbReference type="ARBA" id="ARBA00023136"/>
    </source>
</evidence>
<evidence type="ECO:0000256" key="1">
    <source>
        <dbReference type="ARBA" id="ARBA00004459"/>
    </source>
</evidence>
<sequence>MPAISSFRFFQGRSVLDRSSHVRAWRFIGISLILFLIVGCAQQLPLETQTDWQSHEQALQHLNHYKATGKLGYKGPEQRFGANLLWQTAPEADRLLLTNFLGKTLLKLDTTPTRTTLISHEGKQYDGSNASVLVRNLTGINLPIEQMRDWLIGLPTDADSYQLNGENRLASLAKQIDQQLWLVDYQEYDYSTTPSLPKRIILKQDKQHITLVINKWDLTPQ</sequence>
<keyword evidence="12 14" id="KW-0449">Lipoprotein</keyword>
<name>A0A2T3MW20_9GAMM</name>
<dbReference type="SUPFAM" id="SSF89392">
    <property type="entry name" value="Prokaryotic lipoproteins and lipoprotein localization factors"/>
    <property type="match status" value="1"/>
</dbReference>
<comment type="subunit">
    <text evidence="3 13">Monomer.</text>
</comment>
<evidence type="ECO:0000256" key="13">
    <source>
        <dbReference type="HAMAP-Rule" id="MF_00233"/>
    </source>
</evidence>
<dbReference type="EMBL" id="PYMC01000011">
    <property type="protein sequence ID" value="PSW04099.1"/>
    <property type="molecule type" value="Genomic_DNA"/>
</dbReference>
<keyword evidence="10 13" id="KW-0143">Chaperone</keyword>
<organism evidence="14 15">
    <name type="scientific">Photobacterium lipolyticum</name>
    <dbReference type="NCBI Taxonomy" id="266810"/>
    <lineage>
        <taxon>Bacteria</taxon>
        <taxon>Pseudomonadati</taxon>
        <taxon>Pseudomonadota</taxon>
        <taxon>Gammaproteobacteria</taxon>
        <taxon>Vibrionales</taxon>
        <taxon>Vibrionaceae</taxon>
        <taxon>Photobacterium</taxon>
    </lineage>
</organism>
<keyword evidence="7 13" id="KW-0653">Protein transport</keyword>
<dbReference type="Gene3D" id="2.50.20.10">
    <property type="entry name" value="Lipoprotein localisation LolA/LolB/LppX"/>
    <property type="match status" value="1"/>
</dbReference>
<evidence type="ECO:0000256" key="3">
    <source>
        <dbReference type="ARBA" id="ARBA00011245"/>
    </source>
</evidence>
<protein>
    <recommendedName>
        <fullName evidence="4 13">Outer-membrane lipoprotein LolB</fullName>
    </recommendedName>
</protein>
<evidence type="ECO:0000256" key="9">
    <source>
        <dbReference type="ARBA" id="ARBA00023139"/>
    </source>
</evidence>
<gene>
    <name evidence="13" type="primary">lolB</name>
    <name evidence="14" type="ORF">C9I89_15295</name>
</gene>